<comment type="caution">
    <text evidence="1">The sequence shown here is derived from an EMBL/GenBank/DDBJ whole genome shotgun (WGS) entry which is preliminary data.</text>
</comment>
<evidence type="ECO:0000313" key="2">
    <source>
        <dbReference type="Proteomes" id="UP000215335"/>
    </source>
</evidence>
<evidence type="ECO:0000313" key="1">
    <source>
        <dbReference type="EMBL" id="OXU20931.1"/>
    </source>
</evidence>
<accession>A0A232ERH4</accession>
<proteinExistence type="predicted"/>
<dbReference type="AlphaFoldDB" id="A0A232ERH4"/>
<sequence>MCTTCNRVSVCRASRRSSRLAGALCATIGLCPWPYTKLCSLVLLCT</sequence>
<dbReference type="Proteomes" id="UP000215335">
    <property type="component" value="Unassembled WGS sequence"/>
</dbReference>
<dbReference type="EMBL" id="NNAY01002616">
    <property type="protein sequence ID" value="OXU20931.1"/>
    <property type="molecule type" value="Genomic_DNA"/>
</dbReference>
<name>A0A232ERH4_9HYME</name>
<keyword evidence="2" id="KW-1185">Reference proteome</keyword>
<gene>
    <name evidence="1" type="ORF">TSAR_005710</name>
</gene>
<organism evidence="1 2">
    <name type="scientific">Trichomalopsis sarcophagae</name>
    <dbReference type="NCBI Taxonomy" id="543379"/>
    <lineage>
        <taxon>Eukaryota</taxon>
        <taxon>Metazoa</taxon>
        <taxon>Ecdysozoa</taxon>
        <taxon>Arthropoda</taxon>
        <taxon>Hexapoda</taxon>
        <taxon>Insecta</taxon>
        <taxon>Pterygota</taxon>
        <taxon>Neoptera</taxon>
        <taxon>Endopterygota</taxon>
        <taxon>Hymenoptera</taxon>
        <taxon>Apocrita</taxon>
        <taxon>Proctotrupomorpha</taxon>
        <taxon>Chalcidoidea</taxon>
        <taxon>Pteromalidae</taxon>
        <taxon>Pteromalinae</taxon>
        <taxon>Trichomalopsis</taxon>
    </lineage>
</organism>
<protein>
    <submittedName>
        <fullName evidence="1">Uncharacterized protein</fullName>
    </submittedName>
</protein>
<reference evidence="1 2" key="1">
    <citation type="journal article" date="2017" name="Curr. Biol.">
        <title>The Evolution of Venom by Co-option of Single-Copy Genes.</title>
        <authorList>
            <person name="Martinson E.O."/>
            <person name="Mrinalini"/>
            <person name="Kelkar Y.D."/>
            <person name="Chang C.H."/>
            <person name="Werren J.H."/>
        </authorList>
    </citation>
    <scope>NUCLEOTIDE SEQUENCE [LARGE SCALE GENOMIC DNA]</scope>
    <source>
        <strain evidence="1 2">Alberta</strain>
        <tissue evidence="1">Whole body</tissue>
    </source>
</reference>